<dbReference type="GeneID" id="106549361"/>
<evidence type="ECO:0000313" key="1">
    <source>
        <dbReference type="Proteomes" id="UP000504617"/>
    </source>
</evidence>
<dbReference type="KEGG" id="tsr:106549361"/>
<organism evidence="1 2">
    <name type="scientific">Thamnophis sirtalis</name>
    <dbReference type="NCBI Taxonomy" id="35019"/>
    <lineage>
        <taxon>Eukaryota</taxon>
        <taxon>Metazoa</taxon>
        <taxon>Chordata</taxon>
        <taxon>Craniata</taxon>
        <taxon>Vertebrata</taxon>
        <taxon>Euteleostomi</taxon>
        <taxon>Lepidosauria</taxon>
        <taxon>Squamata</taxon>
        <taxon>Bifurcata</taxon>
        <taxon>Unidentata</taxon>
        <taxon>Episquamata</taxon>
        <taxon>Toxicofera</taxon>
        <taxon>Serpentes</taxon>
        <taxon>Colubroidea</taxon>
        <taxon>Colubridae</taxon>
        <taxon>Natricinae</taxon>
        <taxon>Thamnophis</taxon>
    </lineage>
</organism>
<dbReference type="PANTHER" id="PTHR45786">
    <property type="entry name" value="DNA BINDING PROTEIN-LIKE"/>
    <property type="match status" value="1"/>
</dbReference>
<dbReference type="AlphaFoldDB" id="A0A6I9YE64"/>
<keyword evidence="1" id="KW-1185">Reference proteome</keyword>
<dbReference type="Proteomes" id="UP000504617">
    <property type="component" value="Unplaced"/>
</dbReference>
<accession>A0A6I9YE64</accession>
<gene>
    <name evidence="2" type="primary">LOC106549361</name>
</gene>
<dbReference type="OrthoDB" id="9902840at2759"/>
<name>A0A6I9YE64_9SAUR</name>
<dbReference type="PANTHER" id="PTHR45786:SF74">
    <property type="entry name" value="ATP-DEPENDENT DNA HELICASE"/>
    <property type="match status" value="1"/>
</dbReference>
<proteinExistence type="predicted"/>
<protein>
    <submittedName>
        <fullName evidence="2">Uncharacterized protein LOC106549361</fullName>
    </submittedName>
</protein>
<sequence>MCCSGSEVHLPTLQPSPEPLHSLLTHQHPMAKHFSAVWKYNRCFQMTSFGAREVKEGNFMPTFKVQGQVHHRTGNIMVGPQQQPSFLQIYCVGDDDNERDIHCGIYPGVNPQLFSQLQKLLREHNKYILELKAAVDSVPKGHKDFQVVINSDRKPSGEHRGRFNAPMTTEVAVLIVSQDFEKREIVLHIRDNRLLPISETHHAYDSPVPSDVLPWRRWLLHQYTSVRPKHQSSSQEDRVCCCLLQLQDNGV</sequence>
<reference evidence="2" key="1">
    <citation type="submission" date="2025-08" db="UniProtKB">
        <authorList>
            <consortium name="RefSeq"/>
        </authorList>
    </citation>
    <scope>IDENTIFICATION</scope>
    <source>
        <tissue evidence="2">Skeletal muscle</tissue>
    </source>
</reference>
<dbReference type="RefSeq" id="XP_013922463.1">
    <property type="nucleotide sequence ID" value="XM_014066988.1"/>
</dbReference>
<evidence type="ECO:0000313" key="2">
    <source>
        <dbReference type="RefSeq" id="XP_013922463.1"/>
    </source>
</evidence>